<dbReference type="Pfam" id="PF00266">
    <property type="entry name" value="Aminotran_5"/>
    <property type="match status" value="1"/>
</dbReference>
<feature type="domain" description="Aminotransferase class V" evidence="1">
    <location>
        <begin position="22"/>
        <end position="301"/>
    </location>
</feature>
<dbReference type="PANTHER" id="PTHR43586:SF21">
    <property type="entry name" value="PYRIDOXAL PHOSPHATE (PLP)-DEPENDENT ASPARTATE AMINOTRANSFERASE SUPERFAMILY"/>
    <property type="match status" value="1"/>
</dbReference>
<gene>
    <name evidence="2" type="ORF">FHS13_002018</name>
</gene>
<dbReference type="InterPro" id="IPR015421">
    <property type="entry name" value="PyrdxlP-dep_Trfase_major"/>
</dbReference>
<dbReference type="GO" id="GO:0016829">
    <property type="term" value="F:lyase activity"/>
    <property type="evidence" value="ECO:0007669"/>
    <property type="project" value="UniProtKB-KW"/>
</dbReference>
<dbReference type="InterPro" id="IPR015422">
    <property type="entry name" value="PyrdxlP-dep_Trfase_small"/>
</dbReference>
<organism evidence="2 3">
    <name type="scientific">Nocardiopsis algeriensis</name>
    <dbReference type="NCBI Taxonomy" id="1478215"/>
    <lineage>
        <taxon>Bacteria</taxon>
        <taxon>Bacillati</taxon>
        <taxon>Actinomycetota</taxon>
        <taxon>Actinomycetes</taxon>
        <taxon>Streptosporangiales</taxon>
        <taxon>Nocardiopsidaceae</taxon>
        <taxon>Nocardiopsis</taxon>
    </lineage>
</organism>
<evidence type="ECO:0000313" key="3">
    <source>
        <dbReference type="Proteomes" id="UP000536604"/>
    </source>
</evidence>
<evidence type="ECO:0000259" key="1">
    <source>
        <dbReference type="Pfam" id="PF00266"/>
    </source>
</evidence>
<accession>A0A841IMV4</accession>
<dbReference type="RefSeq" id="WP_184290736.1">
    <property type="nucleotide sequence ID" value="NZ_JACHJO010000005.1"/>
</dbReference>
<evidence type="ECO:0000313" key="2">
    <source>
        <dbReference type="EMBL" id="MBB6120067.1"/>
    </source>
</evidence>
<dbReference type="Gene3D" id="3.90.1150.10">
    <property type="entry name" value="Aspartate Aminotransferase, domain 1"/>
    <property type="match status" value="1"/>
</dbReference>
<dbReference type="InterPro" id="IPR000192">
    <property type="entry name" value="Aminotrans_V_dom"/>
</dbReference>
<name>A0A841IMV4_9ACTN</name>
<sequence length="353" mass="37444">MDDTARTRVRAARKHFSPAASYLDTATCGLLPDTAVKALRRHVRDLAEGRFSPAEADRGVERTRAAYARLVGVPTSFVAMGTHTAQFTGTVAASLPPGSQVLTAEREFSSVVHPLLARERHGVKVREVPLEHLADEVTAQTRLVAVSAVQSSDGRLAPIADLRAACTDHGARLLLDITQAAGWLPLDAGLADYTVCSTYKWLLGPRGTAFLTATGEALADLEPLAASWYASDDPWSSLYGGPLPRASGARRLDLPPVWPALAALEHSLALLEETGTAAVHEHGTALADRFRAALDLEPAGTAIVSVPAPPEAVERAAAAGVATSYRGGRLRASFHLYNTEEEADRLADLLRGA</sequence>
<keyword evidence="2" id="KW-0456">Lyase</keyword>
<proteinExistence type="predicted"/>
<comment type="caution">
    <text evidence="2">The sequence shown here is derived from an EMBL/GenBank/DDBJ whole genome shotgun (WGS) entry which is preliminary data.</text>
</comment>
<dbReference type="AlphaFoldDB" id="A0A841IMV4"/>
<dbReference type="SUPFAM" id="SSF53383">
    <property type="entry name" value="PLP-dependent transferases"/>
    <property type="match status" value="1"/>
</dbReference>
<reference evidence="2 3" key="1">
    <citation type="submission" date="2020-08" db="EMBL/GenBank/DDBJ databases">
        <title>Genomic Encyclopedia of Type Strains, Phase III (KMG-III): the genomes of soil and plant-associated and newly described type strains.</title>
        <authorList>
            <person name="Whitman W."/>
        </authorList>
    </citation>
    <scope>NUCLEOTIDE SEQUENCE [LARGE SCALE GENOMIC DNA]</scope>
    <source>
        <strain evidence="2 3">CECT 8712</strain>
    </source>
</reference>
<dbReference type="Gene3D" id="3.40.640.10">
    <property type="entry name" value="Type I PLP-dependent aspartate aminotransferase-like (Major domain)"/>
    <property type="match status" value="1"/>
</dbReference>
<dbReference type="InterPro" id="IPR015424">
    <property type="entry name" value="PyrdxlP-dep_Trfase"/>
</dbReference>
<dbReference type="EMBL" id="JACHJO010000005">
    <property type="protein sequence ID" value="MBB6120067.1"/>
    <property type="molecule type" value="Genomic_DNA"/>
</dbReference>
<dbReference type="Proteomes" id="UP000536604">
    <property type="component" value="Unassembled WGS sequence"/>
</dbReference>
<dbReference type="PANTHER" id="PTHR43586">
    <property type="entry name" value="CYSTEINE DESULFURASE"/>
    <property type="match status" value="1"/>
</dbReference>
<protein>
    <submittedName>
        <fullName evidence="2">Selenocysteine lyase/cysteine desulfurase</fullName>
    </submittedName>
</protein>
<keyword evidence="3" id="KW-1185">Reference proteome</keyword>